<organism evidence="2">
    <name type="scientific">marine sediment metagenome</name>
    <dbReference type="NCBI Taxonomy" id="412755"/>
    <lineage>
        <taxon>unclassified sequences</taxon>
        <taxon>metagenomes</taxon>
        <taxon>ecological metagenomes</taxon>
    </lineage>
</organism>
<dbReference type="EMBL" id="BARU01008108">
    <property type="protein sequence ID" value="GAH36889.1"/>
    <property type="molecule type" value="Genomic_DNA"/>
</dbReference>
<comment type="caution">
    <text evidence="2">The sequence shown here is derived from an EMBL/GenBank/DDBJ whole genome shotgun (WGS) entry which is preliminary data.</text>
</comment>
<name>X1G5Q4_9ZZZZ</name>
<evidence type="ECO:0000256" key="1">
    <source>
        <dbReference type="SAM" id="Coils"/>
    </source>
</evidence>
<feature type="coiled-coil region" evidence="1">
    <location>
        <begin position="46"/>
        <end position="73"/>
    </location>
</feature>
<keyword evidence="1" id="KW-0175">Coiled coil</keyword>
<accession>X1G5Q4</accession>
<protein>
    <submittedName>
        <fullName evidence="2">Uncharacterized protein</fullName>
    </submittedName>
</protein>
<proteinExistence type="predicted"/>
<gene>
    <name evidence="2" type="ORF">S03H2_15927</name>
</gene>
<evidence type="ECO:0000313" key="2">
    <source>
        <dbReference type="EMBL" id="GAH36889.1"/>
    </source>
</evidence>
<dbReference type="AlphaFoldDB" id="X1G5Q4"/>
<reference evidence="2" key="1">
    <citation type="journal article" date="2014" name="Front. Microbiol.">
        <title>High frequency of phylogenetically diverse reductive dehalogenase-homologous genes in deep subseafloor sedimentary metagenomes.</title>
        <authorList>
            <person name="Kawai M."/>
            <person name="Futagami T."/>
            <person name="Toyoda A."/>
            <person name="Takaki Y."/>
            <person name="Nishi S."/>
            <person name="Hori S."/>
            <person name="Arai W."/>
            <person name="Tsubouchi T."/>
            <person name="Morono Y."/>
            <person name="Uchiyama I."/>
            <person name="Ito T."/>
            <person name="Fujiyama A."/>
            <person name="Inagaki F."/>
            <person name="Takami H."/>
        </authorList>
    </citation>
    <scope>NUCLEOTIDE SEQUENCE</scope>
    <source>
        <strain evidence="2">Expedition CK06-06</strain>
    </source>
</reference>
<sequence length="76" mass="9041">MYAGQDTRKEDMVSICQTEYSNYANNYNNCTKYEIEGCEGCAWYVHKKVLQKFEEMTKKLQECEQENIRLQLEGLK</sequence>